<evidence type="ECO:0000313" key="2">
    <source>
        <dbReference type="Proteomes" id="UP000631114"/>
    </source>
</evidence>
<dbReference type="InterPro" id="IPR012337">
    <property type="entry name" value="RNaseH-like_sf"/>
</dbReference>
<reference evidence="1 2" key="1">
    <citation type="submission" date="2020-10" db="EMBL/GenBank/DDBJ databases">
        <title>The Coptis chinensis genome and diversification of protoberbering-type alkaloids.</title>
        <authorList>
            <person name="Wang B."/>
            <person name="Shu S."/>
            <person name="Song C."/>
            <person name="Liu Y."/>
        </authorList>
    </citation>
    <scope>NUCLEOTIDE SEQUENCE [LARGE SCALE GENOMIC DNA]</scope>
    <source>
        <strain evidence="1">HL-2020</strain>
        <tissue evidence="1">Leaf</tissue>
    </source>
</reference>
<dbReference type="OrthoDB" id="1906820at2759"/>
<sequence>MGFVKANTDGSTLGNPGYSVAGVIFRGTNAELLGVLAHCTILWKLQARWKIHKLDYWYISHTYREVNLGADTVAKQGATLTQRDNLWSSTRPNFITKLDVLTGNTIDLVKS</sequence>
<proteinExistence type="predicted"/>
<dbReference type="EMBL" id="JADFTS010000007">
    <property type="protein sequence ID" value="KAF9598243.1"/>
    <property type="molecule type" value="Genomic_DNA"/>
</dbReference>
<keyword evidence="2" id="KW-1185">Reference proteome</keyword>
<dbReference type="Proteomes" id="UP000631114">
    <property type="component" value="Unassembled WGS sequence"/>
</dbReference>
<evidence type="ECO:0008006" key="3">
    <source>
        <dbReference type="Google" id="ProtNLM"/>
    </source>
</evidence>
<dbReference type="AlphaFoldDB" id="A0A835HJY0"/>
<name>A0A835HJY0_9MAGN</name>
<gene>
    <name evidence="1" type="ORF">IFM89_026019</name>
</gene>
<comment type="caution">
    <text evidence="1">The sequence shown here is derived from an EMBL/GenBank/DDBJ whole genome shotgun (WGS) entry which is preliminary data.</text>
</comment>
<protein>
    <recommendedName>
        <fullName evidence="3">RNase H type-1 domain-containing protein</fullName>
    </recommendedName>
</protein>
<organism evidence="1 2">
    <name type="scientific">Coptis chinensis</name>
    <dbReference type="NCBI Taxonomy" id="261450"/>
    <lineage>
        <taxon>Eukaryota</taxon>
        <taxon>Viridiplantae</taxon>
        <taxon>Streptophyta</taxon>
        <taxon>Embryophyta</taxon>
        <taxon>Tracheophyta</taxon>
        <taxon>Spermatophyta</taxon>
        <taxon>Magnoliopsida</taxon>
        <taxon>Ranunculales</taxon>
        <taxon>Ranunculaceae</taxon>
        <taxon>Coptidoideae</taxon>
        <taxon>Coptis</taxon>
    </lineage>
</organism>
<accession>A0A835HJY0</accession>
<dbReference type="SUPFAM" id="SSF53098">
    <property type="entry name" value="Ribonuclease H-like"/>
    <property type="match status" value="1"/>
</dbReference>
<evidence type="ECO:0000313" key="1">
    <source>
        <dbReference type="EMBL" id="KAF9598243.1"/>
    </source>
</evidence>